<dbReference type="RefSeq" id="WP_163067186.1">
    <property type="nucleotide sequence ID" value="NZ_CP048649.1"/>
</dbReference>
<accession>A0A858C0N1</accession>
<protein>
    <submittedName>
        <fullName evidence="2">PadR family transcriptional regulator</fullName>
    </submittedName>
</protein>
<gene>
    <name evidence="2" type="ORF">Ami103574_11710</name>
</gene>
<dbReference type="KEGG" id="abut:Ami103574_11710"/>
<dbReference type="PANTHER" id="PTHR33169">
    <property type="entry name" value="PADR-FAMILY TRANSCRIPTIONAL REGULATOR"/>
    <property type="match status" value="1"/>
</dbReference>
<dbReference type="InterPro" id="IPR005149">
    <property type="entry name" value="Tscrpt_reg_PadR_N"/>
</dbReference>
<dbReference type="InterPro" id="IPR036390">
    <property type="entry name" value="WH_DNA-bd_sf"/>
</dbReference>
<evidence type="ECO:0000313" key="3">
    <source>
        <dbReference type="Proteomes" id="UP000466848"/>
    </source>
</evidence>
<dbReference type="SUPFAM" id="SSF46785">
    <property type="entry name" value="Winged helix' DNA-binding domain"/>
    <property type="match status" value="1"/>
</dbReference>
<feature type="domain" description="Transcription regulator PadR N-terminal" evidence="1">
    <location>
        <begin position="16"/>
        <end position="90"/>
    </location>
</feature>
<proteinExistence type="predicted"/>
<dbReference type="EMBL" id="CP048649">
    <property type="protein sequence ID" value="QIB69946.1"/>
    <property type="molecule type" value="Genomic_DNA"/>
</dbReference>
<dbReference type="PANTHER" id="PTHR33169:SF14">
    <property type="entry name" value="TRANSCRIPTIONAL REGULATOR RV3488"/>
    <property type="match status" value="1"/>
</dbReference>
<dbReference type="InterPro" id="IPR052509">
    <property type="entry name" value="Metal_resp_DNA-bind_regulator"/>
</dbReference>
<dbReference type="AlphaFoldDB" id="A0A858C0N1"/>
<name>A0A858C0N1_9FIRM</name>
<keyword evidence="3" id="KW-1185">Reference proteome</keyword>
<evidence type="ECO:0000259" key="1">
    <source>
        <dbReference type="Pfam" id="PF03551"/>
    </source>
</evidence>
<dbReference type="InterPro" id="IPR036388">
    <property type="entry name" value="WH-like_DNA-bd_sf"/>
</dbReference>
<organism evidence="2 3">
    <name type="scientific">Aminipila butyrica</name>
    <dbReference type="NCBI Taxonomy" id="433296"/>
    <lineage>
        <taxon>Bacteria</taxon>
        <taxon>Bacillati</taxon>
        <taxon>Bacillota</taxon>
        <taxon>Clostridia</taxon>
        <taxon>Peptostreptococcales</taxon>
        <taxon>Anaerovoracaceae</taxon>
        <taxon>Aminipila</taxon>
    </lineage>
</organism>
<sequence length="115" mass="13097">MAIDKGLLSGSTTTLILKLLEETDRYGYEMIEALSEKSDHTFDLKAGTLYPLLHNLEKKQLVESYEEKAGTDRTRKYYHLTPKGKKVLQEKQQEWIVYTNAVNKVLNGGLSYAAI</sequence>
<reference evidence="2 3" key="1">
    <citation type="submission" date="2020-02" db="EMBL/GenBank/DDBJ databases">
        <authorList>
            <person name="Kim Y.B."/>
            <person name="Roh S.W."/>
        </authorList>
    </citation>
    <scope>NUCLEOTIDE SEQUENCE [LARGE SCALE GENOMIC DNA]</scope>
    <source>
        <strain evidence="2 3">DSM 103574</strain>
    </source>
</reference>
<dbReference type="Proteomes" id="UP000466848">
    <property type="component" value="Chromosome"/>
</dbReference>
<evidence type="ECO:0000313" key="2">
    <source>
        <dbReference type="EMBL" id="QIB69946.1"/>
    </source>
</evidence>
<dbReference type="Pfam" id="PF03551">
    <property type="entry name" value="PadR"/>
    <property type="match status" value="1"/>
</dbReference>
<dbReference type="Gene3D" id="1.10.10.10">
    <property type="entry name" value="Winged helix-like DNA-binding domain superfamily/Winged helix DNA-binding domain"/>
    <property type="match status" value="1"/>
</dbReference>